<reference evidence="4 5" key="1">
    <citation type="submission" date="2024-01" db="EMBL/GenBank/DDBJ databases">
        <title>The genomes of 5 underutilized Papilionoideae crops provide insights into root nodulation and disease resistanc.</title>
        <authorList>
            <person name="Jiang F."/>
        </authorList>
    </citation>
    <scope>NUCLEOTIDE SEQUENCE [LARGE SCALE GENOMIC DNA]</scope>
    <source>
        <strain evidence="4">LVBAO_FW01</strain>
        <tissue evidence="4">Leaves</tissue>
    </source>
</reference>
<organism evidence="4 5">
    <name type="scientific">Canavalia gladiata</name>
    <name type="common">Sword bean</name>
    <name type="synonym">Dolichos gladiatus</name>
    <dbReference type="NCBI Taxonomy" id="3824"/>
    <lineage>
        <taxon>Eukaryota</taxon>
        <taxon>Viridiplantae</taxon>
        <taxon>Streptophyta</taxon>
        <taxon>Embryophyta</taxon>
        <taxon>Tracheophyta</taxon>
        <taxon>Spermatophyta</taxon>
        <taxon>Magnoliopsida</taxon>
        <taxon>eudicotyledons</taxon>
        <taxon>Gunneridae</taxon>
        <taxon>Pentapetalae</taxon>
        <taxon>rosids</taxon>
        <taxon>fabids</taxon>
        <taxon>Fabales</taxon>
        <taxon>Fabaceae</taxon>
        <taxon>Papilionoideae</taxon>
        <taxon>50 kb inversion clade</taxon>
        <taxon>NPAAA clade</taxon>
        <taxon>indigoferoid/millettioid clade</taxon>
        <taxon>Phaseoleae</taxon>
        <taxon>Canavalia</taxon>
    </lineage>
</organism>
<dbReference type="Proteomes" id="UP001367508">
    <property type="component" value="Unassembled WGS sequence"/>
</dbReference>
<feature type="compositionally biased region" description="Basic and acidic residues" evidence="2">
    <location>
        <begin position="384"/>
        <end position="413"/>
    </location>
</feature>
<evidence type="ECO:0000256" key="1">
    <source>
        <dbReference type="SAM" id="Coils"/>
    </source>
</evidence>
<protein>
    <submittedName>
        <fullName evidence="4">Uncharacterized protein</fullName>
    </submittedName>
</protein>
<evidence type="ECO:0000256" key="2">
    <source>
        <dbReference type="SAM" id="MobiDB-lite"/>
    </source>
</evidence>
<keyword evidence="3" id="KW-0812">Transmembrane</keyword>
<dbReference type="PANTHER" id="PTHR36143:SF4">
    <property type="entry name" value="OS08G0177500 PROTEIN"/>
    <property type="match status" value="1"/>
</dbReference>
<feature type="compositionally biased region" description="Basic and acidic residues" evidence="2">
    <location>
        <begin position="285"/>
        <end position="294"/>
    </location>
</feature>
<feature type="region of interest" description="Disordered" evidence="2">
    <location>
        <begin position="285"/>
        <end position="333"/>
    </location>
</feature>
<gene>
    <name evidence="4" type="ORF">VNO77_36897</name>
</gene>
<feature type="compositionally biased region" description="Basic residues" evidence="2">
    <location>
        <begin position="318"/>
        <end position="333"/>
    </location>
</feature>
<dbReference type="AlphaFoldDB" id="A0AAN9K7P1"/>
<proteinExistence type="predicted"/>
<evidence type="ECO:0000313" key="5">
    <source>
        <dbReference type="Proteomes" id="UP001367508"/>
    </source>
</evidence>
<name>A0AAN9K7P1_CANGL</name>
<feature type="compositionally biased region" description="Basic and acidic residues" evidence="2">
    <location>
        <begin position="214"/>
        <end position="261"/>
    </location>
</feature>
<feature type="region of interest" description="Disordered" evidence="2">
    <location>
        <begin position="379"/>
        <end position="548"/>
    </location>
</feature>
<feature type="compositionally biased region" description="Acidic residues" evidence="2">
    <location>
        <begin position="526"/>
        <end position="541"/>
    </location>
</feature>
<feature type="region of interest" description="Disordered" evidence="2">
    <location>
        <begin position="199"/>
        <end position="272"/>
    </location>
</feature>
<dbReference type="EMBL" id="JAYMYQ010000009">
    <property type="protein sequence ID" value="KAK7312775.1"/>
    <property type="molecule type" value="Genomic_DNA"/>
</dbReference>
<keyword evidence="3" id="KW-1133">Transmembrane helix</keyword>
<feature type="compositionally biased region" description="Polar residues" evidence="2">
    <location>
        <begin position="468"/>
        <end position="488"/>
    </location>
</feature>
<keyword evidence="1" id="KW-0175">Coiled coil</keyword>
<feature type="transmembrane region" description="Helical" evidence="3">
    <location>
        <begin position="20"/>
        <end position="38"/>
    </location>
</feature>
<keyword evidence="3" id="KW-0472">Membrane</keyword>
<feature type="compositionally biased region" description="Polar residues" evidence="2">
    <location>
        <begin position="414"/>
        <end position="430"/>
    </location>
</feature>
<evidence type="ECO:0000256" key="3">
    <source>
        <dbReference type="SAM" id="Phobius"/>
    </source>
</evidence>
<evidence type="ECO:0000313" key="4">
    <source>
        <dbReference type="EMBL" id="KAK7312775.1"/>
    </source>
</evidence>
<keyword evidence="5" id="KW-1185">Reference proteome</keyword>
<accession>A0AAN9K7P1</accession>
<comment type="caution">
    <text evidence="4">The sequence shown here is derived from an EMBL/GenBank/DDBJ whole genome shotgun (WGS) entry which is preliminary data.</text>
</comment>
<feature type="coiled-coil region" evidence="1">
    <location>
        <begin position="58"/>
        <end position="165"/>
    </location>
</feature>
<sequence length="548" mass="62670">MAYNKGLHSSSGGSHRGRPYVLILLITFGAALLGVMVLHKLRERRIYNLLVKEKDHQLHALQLLLQKERDRSKELRGKNEEMKGKIYTLRSQKMELARSVVEMQSTLDSLKDEQKVMESAFEEKQNELRLLEEKGSNGGQGDSEILALRENLKHKEAEIKDLKRRLEIPVKNNQESINNDHPTIFPGIVTANETMVAQDRTENENKEDESSSESAKHEGDDKRVMNEDARKSKLTKFKDGEVAAEIKDEIGTDEELGKTNEDAQDDSDGAGVAIKDIVAEVVDGREKKTNREEEVAQLENNTDGPGHDIDVKQLTGSKGKHGHASRTKGKRGKIIVKNKLMENNGIFESNGGVYMGNRRVYRDEKDEFKDRRLGKVSTLKKFARKESKDDNPRKDNPPAKLLKLETHENREDANNITGNNTTHQETNNGINIYPEKQSRNEKRRSEEHEDSLVQQNWSTRHIKKADKNAQQTKSNSSDKNTDQTNSNMLREEHEELEVLDVQKQEKDAIDDGDEEHDNDDFKESQSEFEDEKEEYKEETDESEFRSAL</sequence>
<feature type="compositionally biased region" description="Basic and acidic residues" evidence="2">
    <location>
        <begin position="436"/>
        <end position="451"/>
    </location>
</feature>
<dbReference type="PANTHER" id="PTHR36143">
    <property type="entry name" value="OS08G0177500 PROTEIN"/>
    <property type="match status" value="1"/>
</dbReference>
<feature type="compositionally biased region" description="Basic and acidic residues" evidence="2">
    <location>
        <begin position="500"/>
        <end position="509"/>
    </location>
</feature>